<dbReference type="AlphaFoldDB" id="A0A5E7VU87"/>
<gene>
    <name evidence="1" type="ORF">PS928_06631</name>
</gene>
<reference evidence="1 2" key="1">
    <citation type="submission" date="2019-09" db="EMBL/GenBank/DDBJ databases">
        <authorList>
            <person name="Chandra G."/>
            <person name="Truman W A."/>
        </authorList>
    </citation>
    <scope>NUCLEOTIDE SEQUENCE [LARGE SCALE GENOMIC DNA]</scope>
    <source>
        <strain evidence="1">PS928</strain>
    </source>
</reference>
<evidence type="ECO:0000313" key="1">
    <source>
        <dbReference type="EMBL" id="VVQ26469.1"/>
    </source>
</evidence>
<proteinExistence type="predicted"/>
<dbReference type="Proteomes" id="UP000381378">
    <property type="component" value="Unassembled WGS sequence"/>
</dbReference>
<accession>A0A5E7VU87</accession>
<name>A0A5E7VU87_PSEFL</name>
<organism evidence="1 2">
    <name type="scientific">Pseudomonas fluorescens</name>
    <dbReference type="NCBI Taxonomy" id="294"/>
    <lineage>
        <taxon>Bacteria</taxon>
        <taxon>Pseudomonadati</taxon>
        <taxon>Pseudomonadota</taxon>
        <taxon>Gammaproteobacteria</taxon>
        <taxon>Pseudomonadales</taxon>
        <taxon>Pseudomonadaceae</taxon>
        <taxon>Pseudomonas</taxon>
    </lineage>
</organism>
<protein>
    <submittedName>
        <fullName evidence="1">Uncharacterized protein</fullName>
    </submittedName>
</protein>
<dbReference type="RefSeq" id="WP_224791051.1">
    <property type="nucleotide sequence ID" value="NZ_CABVJF010000048.1"/>
</dbReference>
<evidence type="ECO:0000313" key="2">
    <source>
        <dbReference type="Proteomes" id="UP000381378"/>
    </source>
</evidence>
<sequence>MTKKPVRYGPNIQLDDDVVGIPLDKSEIEVRLAIANFVIRRVTGTPTGEEIFNGLIKRFENRYPHHKLLTQYLISPGYMDSDADAGDIY</sequence>
<dbReference type="EMBL" id="CABVJF010000048">
    <property type="protein sequence ID" value="VVQ26469.1"/>
    <property type="molecule type" value="Genomic_DNA"/>
</dbReference>